<dbReference type="SUPFAM" id="SSF53098">
    <property type="entry name" value="Ribonuclease H-like"/>
    <property type="match status" value="1"/>
</dbReference>
<dbReference type="InterPro" id="IPR036397">
    <property type="entry name" value="RNaseH_sf"/>
</dbReference>
<evidence type="ECO:0000313" key="2">
    <source>
        <dbReference type="EMBL" id="GES96489.1"/>
    </source>
</evidence>
<dbReference type="InterPro" id="IPR047655">
    <property type="entry name" value="Transpos_IS630-like"/>
</dbReference>
<dbReference type="Pfam" id="PF13358">
    <property type="entry name" value="DDE_3"/>
    <property type="match status" value="1"/>
</dbReference>
<feature type="domain" description="Tc1-like transposase DDE" evidence="1">
    <location>
        <begin position="144"/>
        <end position="287"/>
    </location>
</feature>
<keyword evidence="2" id="KW-0371">Homeobox</keyword>
<dbReference type="EMBL" id="BLAL01000252">
    <property type="protein sequence ID" value="GES96489.1"/>
    <property type="molecule type" value="Genomic_DNA"/>
</dbReference>
<evidence type="ECO:0000259" key="1">
    <source>
        <dbReference type="Pfam" id="PF13358"/>
    </source>
</evidence>
<dbReference type="AlphaFoldDB" id="A0A8H3M0E5"/>
<sequence length="352" mass="40399">MAKTLAEDLKWRIILLHNDGYSKRQIANLLYIGETLVKKVIHIYAKWGCIVNPWKLTPGRKKVFSRSDMNVLRDIVHEYVDYYLDEYIEEMQARTGKRVSVSTLWRSLAYCGITRKKLHKAASERNELLRGVFIASIGRYRIDQLVFMDESSKDERTSTRFYGYSEINSKAIKKVVFIRGKRYTLLPALTKTGIIAVDIMEGSCTKQRFKEFVVSQVLPQMNPFPSTNSVLVLDNAKIHHDQELLEYLDAFGVKVEFLPPYSPDLNPIETAFSTIKQFLRRNRYFVDTSYNPIYPLLVACSQITPQMAEAASLMVSISPIVVTPQASNCVSFNLYKCLTLTLCFSNPSRNLT</sequence>
<dbReference type="InterPro" id="IPR036388">
    <property type="entry name" value="WH-like_DNA-bd_sf"/>
</dbReference>
<proteinExistence type="predicted"/>
<organism evidence="2 3">
    <name type="scientific">Rhizophagus clarus</name>
    <dbReference type="NCBI Taxonomy" id="94130"/>
    <lineage>
        <taxon>Eukaryota</taxon>
        <taxon>Fungi</taxon>
        <taxon>Fungi incertae sedis</taxon>
        <taxon>Mucoromycota</taxon>
        <taxon>Glomeromycotina</taxon>
        <taxon>Glomeromycetes</taxon>
        <taxon>Glomerales</taxon>
        <taxon>Glomeraceae</taxon>
        <taxon>Rhizophagus</taxon>
    </lineage>
</organism>
<evidence type="ECO:0000313" key="3">
    <source>
        <dbReference type="Proteomes" id="UP000615446"/>
    </source>
</evidence>
<dbReference type="SUPFAM" id="SSF46689">
    <property type="entry name" value="Homeodomain-like"/>
    <property type="match status" value="1"/>
</dbReference>
<comment type="caution">
    <text evidence="2">The sequence shown here is derived from an EMBL/GenBank/DDBJ whole genome shotgun (WGS) entry which is preliminary data.</text>
</comment>
<dbReference type="OrthoDB" id="2266637at2759"/>
<gene>
    <name evidence="2" type="ORF">RCL2_002311800</name>
</gene>
<dbReference type="Gene3D" id="3.30.420.10">
    <property type="entry name" value="Ribonuclease H-like superfamily/Ribonuclease H"/>
    <property type="match status" value="1"/>
</dbReference>
<keyword evidence="2" id="KW-0238">DNA-binding</keyword>
<accession>A0A8H3M0E5</accession>
<dbReference type="Proteomes" id="UP000615446">
    <property type="component" value="Unassembled WGS sequence"/>
</dbReference>
<dbReference type="InterPro" id="IPR038717">
    <property type="entry name" value="Tc1-like_DDE_dom"/>
</dbReference>
<dbReference type="GO" id="GO:0003677">
    <property type="term" value="F:DNA binding"/>
    <property type="evidence" value="ECO:0007669"/>
    <property type="project" value="UniProtKB-KW"/>
</dbReference>
<name>A0A8H3M0E5_9GLOM</name>
<dbReference type="NCBIfam" id="NF033545">
    <property type="entry name" value="transpos_IS630"/>
    <property type="match status" value="1"/>
</dbReference>
<dbReference type="InterPro" id="IPR009057">
    <property type="entry name" value="Homeodomain-like_sf"/>
</dbReference>
<protein>
    <submittedName>
        <fullName evidence="2">Homeodomain-like protein</fullName>
    </submittedName>
</protein>
<reference evidence="2" key="1">
    <citation type="submission" date="2019-10" db="EMBL/GenBank/DDBJ databases">
        <title>Conservation and host-specific expression of non-tandemly repeated heterogenous ribosome RNA gene in arbuscular mycorrhizal fungi.</title>
        <authorList>
            <person name="Maeda T."/>
            <person name="Kobayashi Y."/>
            <person name="Nakagawa T."/>
            <person name="Ezawa T."/>
            <person name="Yamaguchi K."/>
            <person name="Bino T."/>
            <person name="Nishimoto Y."/>
            <person name="Shigenobu S."/>
            <person name="Kawaguchi M."/>
        </authorList>
    </citation>
    <scope>NUCLEOTIDE SEQUENCE</scope>
    <source>
        <strain evidence="2">HR1</strain>
    </source>
</reference>
<dbReference type="PANTHER" id="PTHR46564">
    <property type="entry name" value="TRANSPOSASE"/>
    <property type="match status" value="1"/>
</dbReference>
<dbReference type="InterPro" id="IPR012337">
    <property type="entry name" value="RNaseH-like_sf"/>
</dbReference>
<dbReference type="Gene3D" id="1.10.10.10">
    <property type="entry name" value="Winged helix-like DNA-binding domain superfamily/Winged helix DNA-binding domain"/>
    <property type="match status" value="1"/>
</dbReference>
<dbReference type="PANTHER" id="PTHR46564:SF1">
    <property type="entry name" value="TRANSPOSASE"/>
    <property type="match status" value="1"/>
</dbReference>